<dbReference type="STRING" id="76859.RN98_07105"/>
<feature type="non-terminal residue" evidence="1">
    <location>
        <position position="1"/>
    </location>
</feature>
<dbReference type="InterPro" id="IPR011652">
    <property type="entry name" value="MORN_2"/>
</dbReference>
<proteinExistence type="predicted"/>
<dbReference type="HOGENOM" id="CLU_867438_0_0_0"/>
<dbReference type="AlphaFoldDB" id="F9EPY1"/>
<comment type="caution">
    <text evidence="1">The sequence shown here is derived from an EMBL/GenBank/DDBJ whole genome shotgun (WGS) entry which is preliminary data.</text>
</comment>
<dbReference type="SUPFAM" id="SSF82185">
    <property type="entry name" value="Histone H3 K4-specific methyltransferase SET7/9 N-terminal domain"/>
    <property type="match status" value="1"/>
</dbReference>
<dbReference type="Gene3D" id="3.90.930.1">
    <property type="match status" value="2"/>
</dbReference>
<gene>
    <name evidence="1" type="ORF">HMPREF9094_1986</name>
</gene>
<protein>
    <submittedName>
        <fullName evidence="1">MORN repeat protein</fullName>
    </submittedName>
</protein>
<keyword evidence="2" id="KW-1185">Reference proteome</keyword>
<evidence type="ECO:0000313" key="2">
    <source>
        <dbReference type="Proteomes" id="UP000005392"/>
    </source>
</evidence>
<accession>F9EPY1</accession>
<reference evidence="1 2" key="1">
    <citation type="submission" date="2011-05" db="EMBL/GenBank/DDBJ databases">
        <authorList>
            <person name="Muzny D."/>
            <person name="Qin X."/>
            <person name="Deng J."/>
            <person name="Jiang H."/>
            <person name="Liu Y."/>
            <person name="Qu J."/>
            <person name="Song X.-Z."/>
            <person name="Zhang L."/>
            <person name="Thornton R."/>
            <person name="Coyle M."/>
            <person name="Francisco L."/>
            <person name="Jackson L."/>
            <person name="Javaid M."/>
            <person name="Korchina V."/>
            <person name="Kovar C."/>
            <person name="Mata R."/>
            <person name="Mathew T."/>
            <person name="Ngo R."/>
            <person name="Nguyen L."/>
            <person name="Nguyen N."/>
            <person name="Okwuonu G."/>
            <person name="Ongeri F."/>
            <person name="Pham C."/>
            <person name="Simmons D."/>
            <person name="Wilczek-Boney K."/>
            <person name="Hale W."/>
            <person name="Jakkamsetti A."/>
            <person name="Pham P."/>
            <person name="Ruth R."/>
            <person name="San Lucas F."/>
            <person name="Warren J."/>
            <person name="Zhang J."/>
            <person name="Zhao Z."/>
            <person name="Zhou C."/>
            <person name="Zhu D."/>
            <person name="Lee S."/>
            <person name="Bess C."/>
            <person name="Blankenburg K."/>
            <person name="Forbes L."/>
            <person name="Fu Q."/>
            <person name="Gubbala S."/>
            <person name="Hirani K."/>
            <person name="Jayaseelan J.C."/>
            <person name="Lara F."/>
            <person name="Munidasa M."/>
            <person name="Palculict T."/>
            <person name="Patil S."/>
            <person name="Pu L.-L."/>
            <person name="Saada N."/>
            <person name="Tang L."/>
            <person name="Weissenberger G."/>
            <person name="Zhu Y."/>
            <person name="Hemphill L."/>
            <person name="Shang Y."/>
            <person name="Youmans B."/>
            <person name="Ayvaz T."/>
            <person name="Ross M."/>
            <person name="Santibanez J."/>
            <person name="Aqrawi P."/>
            <person name="Gross S."/>
            <person name="Joshi V."/>
            <person name="Fowler G."/>
            <person name="Nazareth L."/>
            <person name="Reid J."/>
            <person name="Worley K."/>
            <person name="Petrosino J."/>
            <person name="Highlander S."/>
            <person name="Gibbs R."/>
        </authorList>
    </citation>
    <scope>NUCLEOTIDE SEQUENCE [LARGE SCALE GENOMIC DNA]</scope>
    <source>
        <strain evidence="1 2">ATCC 51191</strain>
    </source>
</reference>
<dbReference type="Pfam" id="PF07661">
    <property type="entry name" value="MORN_2"/>
    <property type="match status" value="5"/>
</dbReference>
<organism evidence="1 2">
    <name type="scientific">Fusobacterium animalis ATCC 51191</name>
    <dbReference type="NCBI Taxonomy" id="997347"/>
    <lineage>
        <taxon>Bacteria</taxon>
        <taxon>Fusobacteriati</taxon>
        <taxon>Fusobacteriota</taxon>
        <taxon>Fusobacteriia</taxon>
        <taxon>Fusobacteriales</taxon>
        <taxon>Fusobacteriaceae</taxon>
        <taxon>Fusobacterium</taxon>
    </lineage>
</organism>
<sequence length="320" mass="37133">EIKMKKYLLGAFLVITMNLFGAKLSEVKGLEKLKNYNEIKDMQVEKIINYDVTKNVSKKIFLAEDNKFNGVLVKNENNDIVEISFYKNGISDGVSYTYYLNGDLKSVSTYRKGMIEGPQVLYRPNGKLESEQVFENNSLISEKYYDKNGKITKEYRFNKLRNGILKKYYKDTEKMSSTSTVMVNREKVDGVEKMSFIFDGETKVFREDGTLMAILQYKDGSLQDLTQKFYYPNGKIQYYIVAASDDMKDFKVKDRIITYYENGKVKQDCNQQNDGSWLCKNYDENGKFLDEEIRGAEPISNGDTKFWENILNQVLEVLAN</sequence>
<name>F9EPY1_9FUSO</name>
<evidence type="ECO:0000313" key="1">
    <source>
        <dbReference type="EMBL" id="EGQ78991.1"/>
    </source>
</evidence>
<dbReference type="Proteomes" id="UP000005392">
    <property type="component" value="Unassembled WGS sequence"/>
</dbReference>
<dbReference type="EMBL" id="AFQD01000347">
    <property type="protein sequence ID" value="EGQ78991.1"/>
    <property type="molecule type" value="Genomic_DNA"/>
</dbReference>
<dbReference type="PATRIC" id="fig|997347.4.peg.1839"/>